<keyword evidence="2" id="KW-1185">Reference proteome</keyword>
<dbReference type="Proteomes" id="UP000070700">
    <property type="component" value="Unassembled WGS sequence"/>
</dbReference>
<proteinExistence type="predicted"/>
<dbReference type="GeneID" id="28814880"/>
<accession>A0A194X3K7</accession>
<dbReference type="AlphaFoldDB" id="A0A194X3K7"/>
<protein>
    <recommendedName>
        <fullName evidence="3">Fungal N-terminal domain-containing protein</fullName>
    </recommendedName>
</protein>
<organism evidence="1 2">
    <name type="scientific">Mollisia scopiformis</name>
    <name type="common">Conifer needle endophyte fungus</name>
    <name type="synonym">Phialocephala scopiformis</name>
    <dbReference type="NCBI Taxonomy" id="149040"/>
    <lineage>
        <taxon>Eukaryota</taxon>
        <taxon>Fungi</taxon>
        <taxon>Dikarya</taxon>
        <taxon>Ascomycota</taxon>
        <taxon>Pezizomycotina</taxon>
        <taxon>Leotiomycetes</taxon>
        <taxon>Helotiales</taxon>
        <taxon>Mollisiaceae</taxon>
        <taxon>Mollisia</taxon>
    </lineage>
</organism>
<sequence length="146" mass="16142">MDIVSSASAVVGIIFSLAKVIKTCSDVQGRYQHADCTVNALRHELEILQAALQELANLMMHDASALSSRWDTSATLPLTFKDAVLGFQRTIASLEKDFELLKPTGPTLKKSEKINLLWNDDGLNKYKDQIRGQSNALNLLLQVLQT</sequence>
<reference evidence="1 2" key="1">
    <citation type="submission" date="2015-10" db="EMBL/GenBank/DDBJ databases">
        <title>Full genome of DAOMC 229536 Phialocephala scopiformis, a fungal endophyte of spruce producing the potent anti-insectan compound rugulosin.</title>
        <authorList>
            <consortium name="DOE Joint Genome Institute"/>
            <person name="Walker A.K."/>
            <person name="Frasz S.L."/>
            <person name="Seifert K.A."/>
            <person name="Miller J.D."/>
            <person name="Mondo S.J."/>
            <person name="Labutti K."/>
            <person name="Lipzen A."/>
            <person name="Dockter R."/>
            <person name="Kennedy M."/>
            <person name="Grigoriev I.V."/>
            <person name="Spatafora J.W."/>
        </authorList>
    </citation>
    <scope>NUCLEOTIDE SEQUENCE [LARGE SCALE GENOMIC DNA]</scope>
    <source>
        <strain evidence="1 2">CBS 120377</strain>
    </source>
</reference>
<evidence type="ECO:0000313" key="1">
    <source>
        <dbReference type="EMBL" id="KUJ14778.1"/>
    </source>
</evidence>
<dbReference type="EMBL" id="KQ947419">
    <property type="protein sequence ID" value="KUJ14778.1"/>
    <property type="molecule type" value="Genomic_DNA"/>
</dbReference>
<gene>
    <name evidence="1" type="ORF">LY89DRAFT_122246</name>
</gene>
<evidence type="ECO:0000313" key="2">
    <source>
        <dbReference type="Proteomes" id="UP000070700"/>
    </source>
</evidence>
<dbReference type="InParanoid" id="A0A194X3K7"/>
<name>A0A194X3K7_MOLSC</name>
<dbReference type="OrthoDB" id="341259at2759"/>
<dbReference type="RefSeq" id="XP_018069133.1">
    <property type="nucleotide sequence ID" value="XM_018205154.1"/>
</dbReference>
<dbReference type="KEGG" id="psco:LY89DRAFT_122246"/>
<evidence type="ECO:0008006" key="3">
    <source>
        <dbReference type="Google" id="ProtNLM"/>
    </source>
</evidence>